<dbReference type="Gene3D" id="3.90.226.10">
    <property type="entry name" value="2-enoyl-CoA Hydratase, Chain A, domain 1"/>
    <property type="match status" value="1"/>
</dbReference>
<evidence type="ECO:0000259" key="2">
    <source>
        <dbReference type="Pfam" id="PF03572"/>
    </source>
</evidence>
<feature type="signal peptide" evidence="1">
    <location>
        <begin position="1"/>
        <end position="25"/>
    </location>
</feature>
<keyword evidence="1" id="KW-0732">Signal</keyword>
<dbReference type="Proteomes" id="UP000765802">
    <property type="component" value="Unassembled WGS sequence"/>
</dbReference>
<evidence type="ECO:0000313" key="3">
    <source>
        <dbReference type="EMBL" id="MBC6492992.1"/>
    </source>
</evidence>
<evidence type="ECO:0000313" key="4">
    <source>
        <dbReference type="Proteomes" id="UP000765802"/>
    </source>
</evidence>
<keyword evidence="4" id="KW-1185">Reference proteome</keyword>
<dbReference type="Pfam" id="PF03572">
    <property type="entry name" value="Peptidase_S41"/>
    <property type="match status" value="1"/>
</dbReference>
<reference evidence="3 4" key="1">
    <citation type="submission" date="2016-07" db="EMBL/GenBank/DDBJ databases">
        <title>Genome analysis of Flavihumibacter stibioxidans YS-17.</title>
        <authorList>
            <person name="Shi K."/>
            <person name="Han Y."/>
            <person name="Wang G."/>
        </authorList>
    </citation>
    <scope>NUCLEOTIDE SEQUENCE [LARGE SCALE GENOMIC DNA]</scope>
    <source>
        <strain evidence="3 4">YS-17</strain>
    </source>
</reference>
<name>A0ABR7MDH6_9BACT</name>
<dbReference type="InterPro" id="IPR029045">
    <property type="entry name" value="ClpP/crotonase-like_dom_sf"/>
</dbReference>
<dbReference type="EMBL" id="MBUA01000030">
    <property type="protein sequence ID" value="MBC6492992.1"/>
    <property type="molecule type" value="Genomic_DNA"/>
</dbReference>
<accession>A0ABR7MDH6</accession>
<dbReference type="SUPFAM" id="SSF52096">
    <property type="entry name" value="ClpP/crotonase"/>
    <property type="match status" value="1"/>
</dbReference>
<feature type="chain" id="PRO_5047327159" description="Tail specific protease domain-containing protein" evidence="1">
    <location>
        <begin position="26"/>
        <end position="462"/>
    </location>
</feature>
<proteinExistence type="predicted"/>
<sequence length="462" mass="52608">MNQKITRVLCLLAISLCLFYPVARGQGPVFTRNQVVEDLNHYHKTLEEVHFNPWLHISRETYLKKFDSLKAALPDTISANELLARLYPLSALLKDGHAMPAIVQPVLRNEYGKKQFLPFVPEYDEKDRLYFPVGFAGKNQLKPGARILSVNGLDMADFSRKIKRYHGGLDHYSREMSVKLLPLHLFLADIKAPFIIRYREAKGRTRTLELAEGITYAEALSEGMPHIRDKAYSYKIIDNKLAYFNFKNMSGDWKVLGQFLDSLFTEIRTRKINILAVDLRQNSGGNSLLGDLLLSYLTRKPHAQMGTKFWKISQPYKEHLLKNGNNGHAYLQQPNGSTWEMGNCSSHEPMFRVDSIFEGRIYFITGAFTFSSANMLADAVKHYRIGTIIGEPTGESTNDFGETLNIELPATKVRMQLTTSFEVGADCDQSHNKPVMPDILIRNTIADKIAGRDPVLEYLRRL</sequence>
<protein>
    <recommendedName>
        <fullName evidence="2">Tail specific protease domain-containing protein</fullName>
    </recommendedName>
</protein>
<dbReference type="InterPro" id="IPR005151">
    <property type="entry name" value="Tail-specific_protease"/>
</dbReference>
<gene>
    <name evidence="3" type="ORF">BC349_18200</name>
</gene>
<evidence type="ECO:0000256" key="1">
    <source>
        <dbReference type="SAM" id="SignalP"/>
    </source>
</evidence>
<comment type="caution">
    <text evidence="3">The sequence shown here is derived from an EMBL/GenBank/DDBJ whole genome shotgun (WGS) entry which is preliminary data.</text>
</comment>
<organism evidence="3 4">
    <name type="scientific">Flavihumibacter stibioxidans</name>
    <dbReference type="NCBI Taxonomy" id="1834163"/>
    <lineage>
        <taxon>Bacteria</taxon>
        <taxon>Pseudomonadati</taxon>
        <taxon>Bacteroidota</taxon>
        <taxon>Chitinophagia</taxon>
        <taxon>Chitinophagales</taxon>
        <taxon>Chitinophagaceae</taxon>
        <taxon>Flavihumibacter</taxon>
    </lineage>
</organism>
<dbReference type="RefSeq" id="WP_187258311.1">
    <property type="nucleotide sequence ID" value="NZ_JBHULF010000005.1"/>
</dbReference>
<feature type="domain" description="Tail specific protease" evidence="2">
    <location>
        <begin position="241"/>
        <end position="397"/>
    </location>
</feature>